<dbReference type="EMBL" id="AYYI01000021">
    <property type="protein sequence ID" value="KRM98993.1"/>
    <property type="molecule type" value="Genomic_DNA"/>
</dbReference>
<dbReference type="InterPro" id="IPR018461">
    <property type="entry name" value="Na/H_Antiport_NhaC-like_C"/>
</dbReference>
<organism evidence="11 12">
    <name type="scientific">Loigolactobacillus rennini DSM 20253</name>
    <dbReference type="NCBI Taxonomy" id="1423796"/>
    <lineage>
        <taxon>Bacteria</taxon>
        <taxon>Bacillati</taxon>
        <taxon>Bacillota</taxon>
        <taxon>Bacilli</taxon>
        <taxon>Lactobacillales</taxon>
        <taxon>Lactobacillaceae</taxon>
        <taxon>Loigolactobacillus</taxon>
    </lineage>
</organism>
<comment type="subcellular location">
    <subcellularLocation>
        <location evidence="1">Cell membrane</location>
        <topology evidence="1">Multi-pass membrane protein</topology>
    </subcellularLocation>
</comment>
<protein>
    <submittedName>
        <fullName evidence="11">Na(+) H(+) antiporter</fullName>
    </submittedName>
</protein>
<feature type="transmembrane region" description="Helical" evidence="9">
    <location>
        <begin position="309"/>
        <end position="332"/>
    </location>
</feature>
<dbReference type="PANTHER" id="PTHR33451">
    <property type="entry name" value="MALATE-2H(+)/NA(+)-LACTATE ANTIPORTER"/>
    <property type="match status" value="1"/>
</dbReference>
<evidence type="ECO:0000256" key="5">
    <source>
        <dbReference type="ARBA" id="ARBA00022692"/>
    </source>
</evidence>
<dbReference type="GO" id="GO:0005886">
    <property type="term" value="C:plasma membrane"/>
    <property type="evidence" value="ECO:0007669"/>
    <property type="project" value="UniProtKB-SubCell"/>
</dbReference>
<dbReference type="PANTHER" id="PTHR33451:SF6">
    <property type="entry name" value="NA(+)_H(+) ANTIPORTER NHAC"/>
    <property type="match status" value="1"/>
</dbReference>
<feature type="transmembrane region" description="Helical" evidence="9">
    <location>
        <begin position="147"/>
        <end position="164"/>
    </location>
</feature>
<dbReference type="Proteomes" id="UP000051638">
    <property type="component" value="Unassembled WGS sequence"/>
</dbReference>
<feature type="transmembrane region" description="Helical" evidence="9">
    <location>
        <begin position="9"/>
        <end position="29"/>
    </location>
</feature>
<keyword evidence="5 9" id="KW-0812">Transmembrane</keyword>
<feature type="transmembrane region" description="Helical" evidence="9">
    <location>
        <begin position="192"/>
        <end position="214"/>
    </location>
</feature>
<reference evidence="11 12" key="1">
    <citation type="journal article" date="2015" name="Genome Announc.">
        <title>Expanding the biotechnology potential of lactobacilli through comparative genomics of 213 strains and associated genera.</title>
        <authorList>
            <person name="Sun Z."/>
            <person name="Harris H.M."/>
            <person name="McCann A."/>
            <person name="Guo C."/>
            <person name="Argimon S."/>
            <person name="Zhang W."/>
            <person name="Yang X."/>
            <person name="Jeffery I.B."/>
            <person name="Cooney J.C."/>
            <person name="Kagawa T.F."/>
            <person name="Liu W."/>
            <person name="Song Y."/>
            <person name="Salvetti E."/>
            <person name="Wrobel A."/>
            <person name="Rasinkangas P."/>
            <person name="Parkhill J."/>
            <person name="Rea M.C."/>
            <person name="O'Sullivan O."/>
            <person name="Ritari J."/>
            <person name="Douillard F.P."/>
            <person name="Paul Ross R."/>
            <person name="Yang R."/>
            <person name="Briner A.E."/>
            <person name="Felis G.E."/>
            <person name="de Vos W.M."/>
            <person name="Barrangou R."/>
            <person name="Klaenhammer T.R."/>
            <person name="Caufield P.W."/>
            <person name="Cui Y."/>
            <person name="Zhang H."/>
            <person name="O'Toole P.W."/>
        </authorList>
    </citation>
    <scope>NUCLEOTIDE SEQUENCE [LARGE SCALE GENOMIC DNA]</scope>
    <source>
        <strain evidence="11 12">DSM 20253</strain>
    </source>
</reference>
<keyword evidence="12" id="KW-1185">Reference proteome</keyword>
<feature type="domain" description="Na+/H+ antiporter NhaC-like C-terminal" evidence="10">
    <location>
        <begin position="162"/>
        <end position="452"/>
    </location>
</feature>
<keyword evidence="2" id="KW-0813">Transport</keyword>
<keyword evidence="3" id="KW-0050">Antiport</keyword>
<name>A0A0R2D540_9LACO</name>
<comment type="caution">
    <text evidence="11">The sequence shown here is derived from an EMBL/GenBank/DDBJ whole genome shotgun (WGS) entry which is preliminary data.</text>
</comment>
<evidence type="ECO:0000256" key="8">
    <source>
        <dbReference type="ARBA" id="ARBA00038435"/>
    </source>
</evidence>
<accession>A0A0R2D540</accession>
<evidence type="ECO:0000256" key="6">
    <source>
        <dbReference type="ARBA" id="ARBA00022989"/>
    </source>
</evidence>
<feature type="transmembrane region" description="Helical" evidence="9">
    <location>
        <begin position="352"/>
        <end position="376"/>
    </location>
</feature>
<evidence type="ECO:0000259" key="10">
    <source>
        <dbReference type="Pfam" id="PF03553"/>
    </source>
</evidence>
<evidence type="ECO:0000256" key="1">
    <source>
        <dbReference type="ARBA" id="ARBA00004651"/>
    </source>
</evidence>
<feature type="transmembrane region" description="Helical" evidence="9">
    <location>
        <begin position="35"/>
        <end position="52"/>
    </location>
</feature>
<evidence type="ECO:0000256" key="7">
    <source>
        <dbReference type="ARBA" id="ARBA00023136"/>
    </source>
</evidence>
<evidence type="ECO:0000256" key="4">
    <source>
        <dbReference type="ARBA" id="ARBA00022475"/>
    </source>
</evidence>
<dbReference type="OrthoDB" id="9762978at2"/>
<evidence type="ECO:0000256" key="3">
    <source>
        <dbReference type="ARBA" id="ARBA00022449"/>
    </source>
</evidence>
<evidence type="ECO:0000256" key="9">
    <source>
        <dbReference type="SAM" id="Phobius"/>
    </source>
</evidence>
<feature type="transmembrane region" description="Helical" evidence="9">
    <location>
        <begin position="260"/>
        <end position="280"/>
    </location>
</feature>
<keyword evidence="7 9" id="KW-0472">Membrane</keyword>
<dbReference type="AlphaFoldDB" id="A0A0R2D540"/>
<dbReference type="STRING" id="1423796.FC24_GL000630"/>
<evidence type="ECO:0000256" key="2">
    <source>
        <dbReference type="ARBA" id="ARBA00022448"/>
    </source>
</evidence>
<evidence type="ECO:0000313" key="12">
    <source>
        <dbReference type="Proteomes" id="UP000051638"/>
    </source>
</evidence>
<dbReference type="InterPro" id="IPR052180">
    <property type="entry name" value="NhaC_Na-H+_Antiporter"/>
</dbReference>
<dbReference type="Pfam" id="PF03553">
    <property type="entry name" value="Na_H_antiporter"/>
    <property type="match status" value="1"/>
</dbReference>
<feature type="transmembrane region" description="Helical" evidence="9">
    <location>
        <begin position="235"/>
        <end position="254"/>
    </location>
</feature>
<gene>
    <name evidence="11" type="ORF">FC24_GL000630</name>
</gene>
<comment type="similarity">
    <text evidence="8">Belongs to the NhaC Na(+)/H(+) (TC 2.A.35) antiporter family.</text>
</comment>
<feature type="transmembrane region" description="Helical" evidence="9">
    <location>
        <begin position="405"/>
        <end position="428"/>
    </location>
</feature>
<dbReference type="PATRIC" id="fig|1423796.3.peg.647"/>
<feature type="transmembrane region" description="Helical" evidence="9">
    <location>
        <begin position="72"/>
        <end position="94"/>
    </location>
</feature>
<dbReference type="RefSeq" id="WP_057873447.1">
    <property type="nucleotide sequence ID" value="NZ_AYYI01000021.1"/>
</dbReference>
<evidence type="ECO:0000313" key="11">
    <source>
        <dbReference type="EMBL" id="KRM98993.1"/>
    </source>
</evidence>
<feature type="transmembrane region" description="Helical" evidence="9">
    <location>
        <begin position="114"/>
        <end position="140"/>
    </location>
</feature>
<keyword evidence="4" id="KW-1003">Cell membrane</keyword>
<dbReference type="GO" id="GO:0015297">
    <property type="term" value="F:antiporter activity"/>
    <property type="evidence" value="ECO:0007669"/>
    <property type="project" value="UniProtKB-KW"/>
</dbReference>
<feature type="transmembrane region" description="Helical" evidence="9">
    <location>
        <begin position="434"/>
        <end position="454"/>
    </location>
</feature>
<keyword evidence="6 9" id="KW-1133">Transmembrane helix</keyword>
<proteinExistence type="inferred from homology"/>
<sequence>MQNKIRPLSFWEAVIVLILVLGIMGVGVIGLGISPQVPVMLALGFVIVWARWRHVDWATVNVGVVEGIEKGIIPIFIFILIGAMISTWIAAGTIPTLMVIGFKLISVKWFLPSVFIACALVGMAVGSTFTVVSTVGLACFGMGLTMGLNPALVAGTIISGSVFGDKLSPLSETNNLTSAVMGLNLFTHMRNLFWSIFPAGAISLILVTILGHTTATVSWTRIQQTVTVLQQSFKLSFLALVPIILIFACVILKMPAIPTMLLNIFVSAVLLLIEHPNLALKHLAHIITDGYVAHTSSASVNQLLSRGGIISMMPTVALIVLTLSLGGLLVKFGLIEAVMTPIAEKLTSDGKLVFAALAASIGVNLFVGEQFLSIILPGRAFKTAFQQGGLTNGALGRVLEDGGTVVNYLVPWSVGGVFLANTLGVATIDYLPFTFFSLLCPVMSLISGFAGIGLQHLKPQLKSL</sequence>